<reference evidence="4" key="1">
    <citation type="journal article" date="2021" name="IMA Fungus">
        <title>Genomic characterization of three marine fungi, including Emericellopsis atlantica sp. nov. with signatures of a generalist lifestyle and marine biomass degradation.</title>
        <authorList>
            <person name="Hagestad O.C."/>
            <person name="Hou L."/>
            <person name="Andersen J.H."/>
            <person name="Hansen E.H."/>
            <person name="Altermark B."/>
            <person name="Li C."/>
            <person name="Kuhnert E."/>
            <person name="Cox R.J."/>
            <person name="Crous P.W."/>
            <person name="Spatafora J.W."/>
            <person name="Lail K."/>
            <person name="Amirebrahimi M."/>
            <person name="Lipzen A."/>
            <person name="Pangilinan J."/>
            <person name="Andreopoulos W."/>
            <person name="Hayes R.D."/>
            <person name="Ng V."/>
            <person name="Grigoriev I.V."/>
            <person name="Jackson S.A."/>
            <person name="Sutton T.D.S."/>
            <person name="Dobson A.D.W."/>
            <person name="Rama T."/>
        </authorList>
    </citation>
    <scope>NUCLEOTIDE SEQUENCE</scope>
    <source>
        <strain evidence="4">TRa018bII</strain>
    </source>
</reference>
<dbReference type="GO" id="GO:0032259">
    <property type="term" value="P:methylation"/>
    <property type="evidence" value="ECO:0007669"/>
    <property type="project" value="UniProtKB-KW"/>
</dbReference>
<dbReference type="SUPFAM" id="SSF53335">
    <property type="entry name" value="S-adenosyl-L-methionine-dependent methyltransferases"/>
    <property type="match status" value="1"/>
</dbReference>
<evidence type="ECO:0000256" key="2">
    <source>
        <dbReference type="ARBA" id="ARBA00022679"/>
    </source>
</evidence>
<accession>A0A9P7YKN7</accession>
<dbReference type="PANTHER" id="PTHR43861:SF1">
    <property type="entry name" value="TRANS-ACONITATE 2-METHYLTRANSFERASE"/>
    <property type="match status" value="1"/>
</dbReference>
<sequence>MSVFFNLTSNPLTLFSTTSRLETKPPQFAMTTKGVSNPSEPTQWDSAAAQYNDAVGRSSRIGATRLIAMADSLSPLSAADAHAIDLGAGTGSLTHQLASSFPAVPILATDISPGMLEQLMALNVRGSKITTQVADMAAPVGGEAAEGAFSHVFSTMAIQVLPEPASEGTLAQWSRLLKPDGVIAIAIWDFDEDCGPHAIWNDACRAVDPSYVPPPQLPPRSWTGCSQLEEGLKVAGFRDVQAEVTHLGFDVGKEGFLRFFWESGNPMTLECRGSFHGDLGKVRTEMERLLDEVYGGGSKIPLSAGLAVGRRPDT</sequence>
<name>A0A9P7YKN7_9HELO</name>
<dbReference type="Gene3D" id="3.40.50.150">
    <property type="entry name" value="Vaccinia Virus protein VP39"/>
    <property type="match status" value="1"/>
</dbReference>
<dbReference type="GO" id="GO:0008168">
    <property type="term" value="F:methyltransferase activity"/>
    <property type="evidence" value="ECO:0007669"/>
    <property type="project" value="UniProtKB-KW"/>
</dbReference>
<dbReference type="PANTHER" id="PTHR43861">
    <property type="entry name" value="TRANS-ACONITATE 2-METHYLTRANSFERASE-RELATED"/>
    <property type="match status" value="1"/>
</dbReference>
<evidence type="ECO:0000259" key="3">
    <source>
        <dbReference type="Pfam" id="PF13649"/>
    </source>
</evidence>
<gene>
    <name evidence="4" type="ORF">BJ875DRAFT_458771</name>
</gene>
<keyword evidence="1 4" id="KW-0489">Methyltransferase</keyword>
<dbReference type="InterPro" id="IPR029063">
    <property type="entry name" value="SAM-dependent_MTases_sf"/>
</dbReference>
<dbReference type="AlphaFoldDB" id="A0A9P7YKN7"/>
<evidence type="ECO:0000256" key="1">
    <source>
        <dbReference type="ARBA" id="ARBA00022603"/>
    </source>
</evidence>
<protein>
    <submittedName>
        <fullName evidence="4">S-adenosyl-L-methionine-dependent methyltransferase</fullName>
    </submittedName>
</protein>
<dbReference type="CDD" id="cd02440">
    <property type="entry name" value="AdoMet_MTases"/>
    <property type="match status" value="1"/>
</dbReference>
<keyword evidence="2" id="KW-0808">Transferase</keyword>
<proteinExistence type="predicted"/>
<organism evidence="4 5">
    <name type="scientific">Amylocarpus encephaloides</name>
    <dbReference type="NCBI Taxonomy" id="45428"/>
    <lineage>
        <taxon>Eukaryota</taxon>
        <taxon>Fungi</taxon>
        <taxon>Dikarya</taxon>
        <taxon>Ascomycota</taxon>
        <taxon>Pezizomycotina</taxon>
        <taxon>Leotiomycetes</taxon>
        <taxon>Helotiales</taxon>
        <taxon>Helotiales incertae sedis</taxon>
        <taxon>Amylocarpus</taxon>
    </lineage>
</organism>
<dbReference type="InterPro" id="IPR041698">
    <property type="entry name" value="Methyltransf_25"/>
</dbReference>
<dbReference type="EMBL" id="MU251429">
    <property type="protein sequence ID" value="KAG9235553.1"/>
    <property type="molecule type" value="Genomic_DNA"/>
</dbReference>
<dbReference type="OrthoDB" id="2013972at2759"/>
<evidence type="ECO:0000313" key="4">
    <source>
        <dbReference type="EMBL" id="KAG9235553.1"/>
    </source>
</evidence>
<comment type="caution">
    <text evidence="4">The sequence shown here is derived from an EMBL/GenBank/DDBJ whole genome shotgun (WGS) entry which is preliminary data.</text>
</comment>
<dbReference type="Proteomes" id="UP000824998">
    <property type="component" value="Unassembled WGS sequence"/>
</dbReference>
<feature type="domain" description="Methyltransferase" evidence="3">
    <location>
        <begin position="84"/>
        <end position="181"/>
    </location>
</feature>
<evidence type="ECO:0000313" key="5">
    <source>
        <dbReference type="Proteomes" id="UP000824998"/>
    </source>
</evidence>
<dbReference type="Pfam" id="PF13649">
    <property type="entry name" value="Methyltransf_25"/>
    <property type="match status" value="1"/>
</dbReference>
<keyword evidence="5" id="KW-1185">Reference proteome</keyword>